<feature type="domain" description="NOMO second beta-sandwich" evidence="2">
    <location>
        <begin position="319"/>
        <end position="377"/>
    </location>
</feature>
<gene>
    <name evidence="3" type="ORF">EDE15_4042</name>
</gene>
<dbReference type="Pfam" id="PF00775">
    <property type="entry name" value="Dioxygenase_C"/>
    <property type="match status" value="1"/>
</dbReference>
<dbReference type="EMBL" id="RSDW01000001">
    <property type="protein sequence ID" value="RSL18465.1"/>
    <property type="molecule type" value="Genomic_DNA"/>
</dbReference>
<dbReference type="SUPFAM" id="SSF49464">
    <property type="entry name" value="Carboxypeptidase regulatory domain-like"/>
    <property type="match status" value="1"/>
</dbReference>
<reference evidence="3 4" key="1">
    <citation type="submission" date="2018-12" db="EMBL/GenBank/DDBJ databases">
        <title>Sequencing of bacterial isolates from soil warming experiment in Harvard Forest, Massachusetts, USA.</title>
        <authorList>
            <person name="Deangelis K."/>
        </authorList>
    </citation>
    <scope>NUCLEOTIDE SEQUENCE [LARGE SCALE GENOMIC DNA]</scope>
    <source>
        <strain evidence="3 4">EB153</strain>
    </source>
</reference>
<evidence type="ECO:0000259" key="1">
    <source>
        <dbReference type="Pfam" id="PF00775"/>
    </source>
</evidence>
<evidence type="ECO:0000313" key="3">
    <source>
        <dbReference type="EMBL" id="RSL18465.1"/>
    </source>
</evidence>
<comment type="caution">
    <text evidence="3">The sequence shown here is derived from an EMBL/GenBank/DDBJ whole genome shotgun (WGS) entry which is preliminary data.</text>
</comment>
<organism evidence="3 4">
    <name type="scientific">Edaphobacter aggregans</name>
    <dbReference type="NCBI Taxonomy" id="570835"/>
    <lineage>
        <taxon>Bacteria</taxon>
        <taxon>Pseudomonadati</taxon>
        <taxon>Acidobacteriota</taxon>
        <taxon>Terriglobia</taxon>
        <taxon>Terriglobales</taxon>
        <taxon>Acidobacteriaceae</taxon>
        <taxon>Edaphobacter</taxon>
    </lineage>
</organism>
<dbReference type="AlphaFoldDB" id="A0A3R9P0V1"/>
<dbReference type="GO" id="GO:0030246">
    <property type="term" value="F:carbohydrate binding"/>
    <property type="evidence" value="ECO:0007669"/>
    <property type="project" value="InterPro"/>
</dbReference>
<dbReference type="RefSeq" id="WP_125486831.1">
    <property type="nucleotide sequence ID" value="NZ_RSDW01000001.1"/>
</dbReference>
<keyword evidence="3" id="KW-0378">Hydrolase</keyword>
<dbReference type="Gene3D" id="2.60.40.1120">
    <property type="entry name" value="Carboxypeptidase-like, regulatory domain"/>
    <property type="match status" value="1"/>
</dbReference>
<dbReference type="InterPro" id="IPR055074">
    <property type="entry name" value="NOMO1-3_2nd"/>
</dbReference>
<evidence type="ECO:0000313" key="4">
    <source>
        <dbReference type="Proteomes" id="UP000269669"/>
    </source>
</evidence>
<keyword evidence="3" id="KW-0121">Carboxypeptidase</keyword>
<dbReference type="SUPFAM" id="SSF49452">
    <property type="entry name" value="Starch-binding domain-like"/>
    <property type="match status" value="1"/>
</dbReference>
<evidence type="ECO:0000259" key="2">
    <source>
        <dbReference type="Pfam" id="PF22904"/>
    </source>
</evidence>
<dbReference type="Proteomes" id="UP000269669">
    <property type="component" value="Unassembled WGS sequence"/>
</dbReference>
<accession>A0A3R9P0V1</accession>
<keyword evidence="3" id="KW-0645">Protease</keyword>
<dbReference type="InterPro" id="IPR008969">
    <property type="entry name" value="CarboxyPept-like_regulatory"/>
</dbReference>
<name>A0A3R9P0V1_9BACT</name>
<protein>
    <submittedName>
        <fullName evidence="3">Carboxypeptidase family protein</fullName>
    </submittedName>
</protein>
<dbReference type="GO" id="GO:0008199">
    <property type="term" value="F:ferric iron binding"/>
    <property type="evidence" value="ECO:0007669"/>
    <property type="project" value="InterPro"/>
</dbReference>
<dbReference type="GO" id="GO:0004180">
    <property type="term" value="F:carboxypeptidase activity"/>
    <property type="evidence" value="ECO:0007669"/>
    <property type="project" value="UniProtKB-KW"/>
</dbReference>
<dbReference type="InterPro" id="IPR013784">
    <property type="entry name" value="Carb-bd-like_fold"/>
</dbReference>
<proteinExistence type="predicted"/>
<sequence length="416" mass="44804">MKSALLGLLIACTTLSSPQVLRPDLAGKVVDSTGRPLAHTTVMVYHAGVKTGFSTYCPSCYADCGKRVLTDLDGNFRIKSLAPNLWFELLAIQDGYVPTFSEKADPAKTPTVEIHLAPKPPSGDFSGTIRGHVVDESGSPISDAVVEPVGILEGKASIYGMVDGLEPMAVTNKMGDFEISYARPIPKMLLNVEARAMAPKFITMPTGQERHSVALSEGAAITGRIVANGKPISNAEIGLIPKNRGGFDGELAIIGDPYKEIRIGTNADGTFTATNVPEVKEWYVYAKMQSLSQGAVDPVEVQIKEKGQYVHAPDLVVQRGYRLSGKVVLSDKKPLPPGMRITIESDRVWDAQTTTLAQDGNFKFANLPAGDYHISPAVKGYAPKGTRFHPFETTASVSNDIKSLTVRVFPRASIEF</sequence>
<feature type="domain" description="Intradiol ring-cleavage dioxygenases" evidence="1">
    <location>
        <begin position="25"/>
        <end position="84"/>
    </location>
</feature>
<dbReference type="OrthoDB" id="128482at2"/>
<dbReference type="Pfam" id="PF22904">
    <property type="entry name" value="NOMO1-like_2nd"/>
    <property type="match status" value="1"/>
</dbReference>
<dbReference type="InterPro" id="IPR000627">
    <property type="entry name" value="Intradiol_dOase_C"/>
</dbReference>
<keyword evidence="4" id="KW-1185">Reference proteome</keyword>